<dbReference type="EMBL" id="MU853566">
    <property type="protein sequence ID" value="KAK4145742.1"/>
    <property type="molecule type" value="Genomic_DNA"/>
</dbReference>
<dbReference type="GO" id="GO:0061630">
    <property type="term" value="F:ubiquitin protein ligase activity"/>
    <property type="evidence" value="ECO:0007669"/>
    <property type="project" value="UniProtKB-EC"/>
</dbReference>
<reference evidence="14" key="2">
    <citation type="submission" date="2023-05" db="EMBL/GenBank/DDBJ databases">
        <authorList>
            <consortium name="Lawrence Berkeley National Laboratory"/>
            <person name="Steindorff A."/>
            <person name="Hensen N."/>
            <person name="Bonometti L."/>
            <person name="Westerberg I."/>
            <person name="Brannstrom I.O."/>
            <person name="Guillou S."/>
            <person name="Cros-Aarteil S."/>
            <person name="Calhoun S."/>
            <person name="Haridas S."/>
            <person name="Kuo A."/>
            <person name="Mondo S."/>
            <person name="Pangilinan J."/>
            <person name="Riley R."/>
            <person name="Labutti K."/>
            <person name="Andreopoulos B."/>
            <person name="Lipzen A."/>
            <person name="Chen C."/>
            <person name="Yanf M."/>
            <person name="Daum C."/>
            <person name="Ng V."/>
            <person name="Clum A."/>
            <person name="Ohm R."/>
            <person name="Martin F."/>
            <person name="Silar P."/>
            <person name="Natvig D."/>
            <person name="Lalanne C."/>
            <person name="Gautier V."/>
            <person name="Ament-Velasquez S.L."/>
            <person name="Kruys A."/>
            <person name="Hutchinson M.I."/>
            <person name="Powell A.J."/>
            <person name="Barry K."/>
            <person name="Miller A.N."/>
            <person name="Grigoriev I.V."/>
            <person name="Debuchy R."/>
            <person name="Gladieux P."/>
            <person name="Thoren M.H."/>
            <person name="Johannesson H."/>
        </authorList>
    </citation>
    <scope>NUCLEOTIDE SEQUENCE</scope>
    <source>
        <strain evidence="14">CBS 141.50</strain>
    </source>
</reference>
<keyword evidence="15" id="KW-1185">Reference proteome</keyword>
<dbReference type="CDD" id="cd20335">
    <property type="entry name" value="BRcat_RBR"/>
    <property type="match status" value="1"/>
</dbReference>
<feature type="region of interest" description="Disordered" evidence="11">
    <location>
        <begin position="1"/>
        <end position="22"/>
    </location>
</feature>
<keyword evidence="5" id="KW-0677">Repeat</keyword>
<evidence type="ECO:0000256" key="5">
    <source>
        <dbReference type="ARBA" id="ARBA00022737"/>
    </source>
</evidence>
<evidence type="ECO:0000256" key="8">
    <source>
        <dbReference type="ARBA" id="ARBA00022833"/>
    </source>
</evidence>
<dbReference type="EC" id="2.3.2.31" evidence="2"/>
<evidence type="ECO:0000256" key="7">
    <source>
        <dbReference type="ARBA" id="ARBA00022786"/>
    </source>
</evidence>
<keyword evidence="7" id="KW-0833">Ubl conjugation pathway</keyword>
<evidence type="ECO:0000313" key="14">
    <source>
        <dbReference type="EMBL" id="KAK4145742.1"/>
    </source>
</evidence>
<evidence type="ECO:0000259" key="13">
    <source>
        <dbReference type="PROSITE" id="PS51873"/>
    </source>
</evidence>
<keyword evidence="4" id="KW-0479">Metal-binding</keyword>
<dbReference type="PROSITE" id="PS00518">
    <property type="entry name" value="ZF_RING_1"/>
    <property type="match status" value="1"/>
</dbReference>
<feature type="coiled-coil region" evidence="10">
    <location>
        <begin position="439"/>
        <end position="484"/>
    </location>
</feature>
<name>A0AAN6V6L3_9PEZI</name>
<feature type="region of interest" description="Disordered" evidence="11">
    <location>
        <begin position="764"/>
        <end position="814"/>
    </location>
</feature>
<evidence type="ECO:0000256" key="6">
    <source>
        <dbReference type="ARBA" id="ARBA00022771"/>
    </source>
</evidence>
<evidence type="ECO:0000256" key="4">
    <source>
        <dbReference type="ARBA" id="ARBA00022723"/>
    </source>
</evidence>
<dbReference type="InterPro" id="IPR017907">
    <property type="entry name" value="Znf_RING_CS"/>
</dbReference>
<dbReference type="SUPFAM" id="SSF57850">
    <property type="entry name" value="RING/U-box"/>
    <property type="match status" value="2"/>
</dbReference>
<proteinExistence type="predicted"/>
<feature type="compositionally biased region" description="Gly residues" evidence="11">
    <location>
        <begin position="184"/>
        <end position="200"/>
    </location>
</feature>
<dbReference type="GO" id="GO:0016567">
    <property type="term" value="P:protein ubiquitination"/>
    <property type="evidence" value="ECO:0007669"/>
    <property type="project" value="InterPro"/>
</dbReference>
<dbReference type="PROSITE" id="PS50089">
    <property type="entry name" value="ZF_RING_2"/>
    <property type="match status" value="1"/>
</dbReference>
<comment type="caution">
    <text evidence="14">The sequence shown here is derived from an EMBL/GenBank/DDBJ whole genome shotgun (WGS) entry which is preliminary data.</text>
</comment>
<dbReference type="InterPro" id="IPR002867">
    <property type="entry name" value="IBR_dom"/>
</dbReference>
<dbReference type="CDD" id="cd22584">
    <property type="entry name" value="Rcat_RBR_unk"/>
    <property type="match status" value="1"/>
</dbReference>
<dbReference type="GeneID" id="87813194"/>
<dbReference type="Proteomes" id="UP001302676">
    <property type="component" value="Unassembled WGS sequence"/>
</dbReference>
<evidence type="ECO:0000256" key="10">
    <source>
        <dbReference type="SAM" id="Coils"/>
    </source>
</evidence>
<keyword evidence="10" id="KW-0175">Coiled coil</keyword>
<feature type="region of interest" description="Disordered" evidence="11">
    <location>
        <begin position="585"/>
        <end position="640"/>
    </location>
</feature>
<accession>A0AAN6V6L3</accession>
<comment type="catalytic activity">
    <reaction evidence="1">
        <text>[E2 ubiquitin-conjugating enzyme]-S-ubiquitinyl-L-cysteine + [acceptor protein]-L-lysine = [E2 ubiquitin-conjugating enzyme]-L-cysteine + [acceptor protein]-N(6)-ubiquitinyl-L-lysine.</text>
        <dbReference type="EC" id="2.3.2.31"/>
    </reaction>
</comment>
<evidence type="ECO:0000313" key="15">
    <source>
        <dbReference type="Proteomes" id="UP001302676"/>
    </source>
</evidence>
<keyword evidence="3" id="KW-0808">Transferase</keyword>
<reference evidence="14" key="1">
    <citation type="journal article" date="2023" name="Mol. Phylogenet. Evol.">
        <title>Genome-scale phylogeny and comparative genomics of the fungal order Sordariales.</title>
        <authorList>
            <person name="Hensen N."/>
            <person name="Bonometti L."/>
            <person name="Westerberg I."/>
            <person name="Brannstrom I.O."/>
            <person name="Guillou S."/>
            <person name="Cros-Aarteil S."/>
            <person name="Calhoun S."/>
            <person name="Haridas S."/>
            <person name="Kuo A."/>
            <person name="Mondo S."/>
            <person name="Pangilinan J."/>
            <person name="Riley R."/>
            <person name="LaButti K."/>
            <person name="Andreopoulos B."/>
            <person name="Lipzen A."/>
            <person name="Chen C."/>
            <person name="Yan M."/>
            <person name="Daum C."/>
            <person name="Ng V."/>
            <person name="Clum A."/>
            <person name="Steindorff A."/>
            <person name="Ohm R.A."/>
            <person name="Martin F."/>
            <person name="Silar P."/>
            <person name="Natvig D.O."/>
            <person name="Lalanne C."/>
            <person name="Gautier V."/>
            <person name="Ament-Velasquez S.L."/>
            <person name="Kruys A."/>
            <person name="Hutchinson M.I."/>
            <person name="Powell A.J."/>
            <person name="Barry K."/>
            <person name="Miller A.N."/>
            <person name="Grigoriev I.V."/>
            <person name="Debuchy R."/>
            <person name="Gladieux P."/>
            <person name="Hiltunen Thoren M."/>
            <person name="Johannesson H."/>
        </authorList>
    </citation>
    <scope>NUCLEOTIDE SEQUENCE</scope>
    <source>
        <strain evidence="14">CBS 141.50</strain>
    </source>
</reference>
<dbReference type="InterPro" id="IPR031127">
    <property type="entry name" value="E3_UB_ligase_RBR"/>
</dbReference>
<keyword evidence="8" id="KW-0862">Zinc</keyword>
<feature type="region of interest" description="Disordered" evidence="11">
    <location>
        <begin position="166"/>
        <end position="206"/>
    </location>
</feature>
<dbReference type="RefSeq" id="XP_062639113.1">
    <property type="nucleotide sequence ID" value="XM_062776581.1"/>
</dbReference>
<dbReference type="PROSITE" id="PS51873">
    <property type="entry name" value="TRIAD"/>
    <property type="match status" value="1"/>
</dbReference>
<evidence type="ECO:0000256" key="9">
    <source>
        <dbReference type="PROSITE-ProRule" id="PRU00175"/>
    </source>
</evidence>
<organism evidence="14 15">
    <name type="scientific">Dichotomopilus funicola</name>
    <dbReference type="NCBI Taxonomy" id="1934379"/>
    <lineage>
        <taxon>Eukaryota</taxon>
        <taxon>Fungi</taxon>
        <taxon>Dikarya</taxon>
        <taxon>Ascomycota</taxon>
        <taxon>Pezizomycotina</taxon>
        <taxon>Sordariomycetes</taxon>
        <taxon>Sordariomycetidae</taxon>
        <taxon>Sordariales</taxon>
        <taxon>Chaetomiaceae</taxon>
        <taxon>Dichotomopilus</taxon>
    </lineage>
</organism>
<dbReference type="InterPro" id="IPR044066">
    <property type="entry name" value="TRIAD_supradom"/>
</dbReference>
<feature type="compositionally biased region" description="Low complexity" evidence="11">
    <location>
        <begin position="596"/>
        <end position="627"/>
    </location>
</feature>
<keyword evidence="6 9" id="KW-0863">Zinc-finger</keyword>
<dbReference type="AlphaFoldDB" id="A0AAN6V6L3"/>
<gene>
    <name evidence="14" type="ORF">C8A04DRAFT_10430</name>
</gene>
<evidence type="ECO:0000259" key="12">
    <source>
        <dbReference type="PROSITE" id="PS50089"/>
    </source>
</evidence>
<feature type="region of interest" description="Disordered" evidence="11">
    <location>
        <begin position="80"/>
        <end position="105"/>
    </location>
</feature>
<evidence type="ECO:0000256" key="1">
    <source>
        <dbReference type="ARBA" id="ARBA00001798"/>
    </source>
</evidence>
<dbReference type="GO" id="GO:0008270">
    <property type="term" value="F:zinc ion binding"/>
    <property type="evidence" value="ECO:0007669"/>
    <property type="project" value="UniProtKB-KW"/>
</dbReference>
<dbReference type="PANTHER" id="PTHR11685">
    <property type="entry name" value="RBR FAMILY RING FINGER AND IBR DOMAIN-CONTAINING"/>
    <property type="match status" value="1"/>
</dbReference>
<dbReference type="Pfam" id="PF01485">
    <property type="entry name" value="IBR"/>
    <property type="match status" value="2"/>
</dbReference>
<evidence type="ECO:0000256" key="2">
    <source>
        <dbReference type="ARBA" id="ARBA00012251"/>
    </source>
</evidence>
<evidence type="ECO:0000256" key="11">
    <source>
        <dbReference type="SAM" id="MobiDB-lite"/>
    </source>
</evidence>
<dbReference type="InterPro" id="IPR001841">
    <property type="entry name" value="Znf_RING"/>
</dbReference>
<feature type="compositionally biased region" description="Basic and acidic residues" evidence="11">
    <location>
        <begin position="769"/>
        <end position="801"/>
    </location>
</feature>
<feature type="domain" description="RING-type" evidence="13">
    <location>
        <begin position="226"/>
        <end position="442"/>
    </location>
</feature>
<feature type="compositionally biased region" description="Pro residues" evidence="11">
    <location>
        <begin position="628"/>
        <end position="640"/>
    </location>
</feature>
<protein>
    <recommendedName>
        <fullName evidence="2">RBR-type E3 ubiquitin transferase</fullName>
        <ecNumber evidence="2">2.3.2.31</ecNumber>
    </recommendedName>
</protein>
<feature type="domain" description="RING-type" evidence="12">
    <location>
        <begin position="230"/>
        <end position="276"/>
    </location>
</feature>
<sequence length="825" mass="90987">MASAARHPPLTAGGGRSAGGIHVHSRTGTGISTHGLGQLPELEDADYLRDVLGRDDGTMEADIDLELQVKAKALGVEMPGSAGGTPVGGAGTGQQSTAAGSTSTGTCTDTAINTNTTISTDSEDTTDTNATTLQASDLSAEMPKQERQRNLSFSQYEPYLSKLSTALDQPKMGRPAAGQEKTEGGNGVSPGAGAGAGGKTGSRRGVRGFTRGIAAKLRRKKPSPDSPMPCICCREEFTQGNGTLHTLPCGHCYCRDCLAIMVDQSITDESKMPPRCCAQPFPSAIIKLVLPREKHQLFLKTVVQYSTPWEARVFCPNPTCGEFIPPIDKSPTTDKTGDSQHHHAPPNPFEAFCRHCQTRACLMCKRFAHQPGQDCPEDRESDAVLKMGERSGWRRCYKCRSLIELDQGCTHITCRCKAQFCYICGAVWSPTMGCPNFCNGEEEMERRRVEEAARLAEREAEKAAREKAAAAEAIEQQAAEARTRAHPAFQSLRARQAAEKARFDVFEQRAKDALQARQTTRKRALHDKFEDLMDRMRERHAKTEQHLEDRQVLAEIELQASLEEKAKKVRIKLKYMEDYCNGRIAAAPSPSPYPSSSPVDQQQPPSQQPSQQQPEGSQETQQTQQTEPPVPAPILLPTPLPQRHVTDRDLEQLRQQYCVRDGMARRHLSQIHGLREKQAKAMEELTDRHEREMDTLAERRATEMEDLAGRFSDEEEALLAVFGERRGRLARRWRVEAEVVRKEVEGREGVGYAVVEVPRWVEEETTLGEEGRGIEGGRDDNDGDDDTHVRELKQEELRDIRGSGWGTTTTTTGTGAVGHAVEVVA</sequence>
<feature type="compositionally biased region" description="Gly residues" evidence="11">
    <location>
        <begin position="81"/>
        <end position="92"/>
    </location>
</feature>
<feature type="compositionally biased region" description="Low complexity" evidence="11">
    <location>
        <begin position="93"/>
        <end position="105"/>
    </location>
</feature>
<evidence type="ECO:0000256" key="3">
    <source>
        <dbReference type="ARBA" id="ARBA00022679"/>
    </source>
</evidence>
<dbReference type="Gene3D" id="1.20.120.1750">
    <property type="match status" value="1"/>
</dbReference>